<dbReference type="AlphaFoldDB" id="A0A438C2I4"/>
<dbReference type="InterPro" id="IPR036873">
    <property type="entry name" value="Rhodanese-like_dom_sf"/>
</dbReference>
<dbReference type="GO" id="GO:0009704">
    <property type="term" value="P:de-etiolation"/>
    <property type="evidence" value="ECO:0007669"/>
    <property type="project" value="InterPro"/>
</dbReference>
<dbReference type="InterPro" id="IPR001763">
    <property type="entry name" value="Rhodanese-like_dom"/>
</dbReference>
<accession>A0A438C2I4</accession>
<dbReference type="EMBL" id="QGNW01002581">
    <property type="protein sequence ID" value="RVW17126.1"/>
    <property type="molecule type" value="Genomic_DNA"/>
</dbReference>
<dbReference type="Gene3D" id="3.40.250.10">
    <property type="entry name" value="Rhodanese-like domain"/>
    <property type="match status" value="1"/>
</dbReference>
<gene>
    <name evidence="2" type="primary">CAS_2</name>
    <name evidence="2" type="ORF">CK203_075972</name>
</gene>
<evidence type="ECO:0000259" key="1">
    <source>
        <dbReference type="PROSITE" id="PS50206"/>
    </source>
</evidence>
<keyword evidence="2" id="KW-0675">Receptor</keyword>
<comment type="caution">
    <text evidence="2">The sequence shown here is derived from an EMBL/GenBank/DDBJ whole genome shotgun (WGS) entry which is preliminary data.</text>
</comment>
<dbReference type="Proteomes" id="UP000288805">
    <property type="component" value="Unassembled WGS sequence"/>
</dbReference>
<dbReference type="GO" id="GO:0071277">
    <property type="term" value="P:cellular response to calcium ion"/>
    <property type="evidence" value="ECO:0007669"/>
    <property type="project" value="InterPro"/>
</dbReference>
<organism evidence="2 3">
    <name type="scientific">Vitis vinifera</name>
    <name type="common">Grape</name>
    <dbReference type="NCBI Taxonomy" id="29760"/>
    <lineage>
        <taxon>Eukaryota</taxon>
        <taxon>Viridiplantae</taxon>
        <taxon>Streptophyta</taxon>
        <taxon>Embryophyta</taxon>
        <taxon>Tracheophyta</taxon>
        <taxon>Spermatophyta</taxon>
        <taxon>Magnoliopsida</taxon>
        <taxon>eudicotyledons</taxon>
        <taxon>Gunneridae</taxon>
        <taxon>Pentapetalae</taxon>
        <taxon>rosids</taxon>
        <taxon>Vitales</taxon>
        <taxon>Vitaceae</taxon>
        <taxon>Viteae</taxon>
        <taxon>Vitis</taxon>
    </lineage>
</organism>
<proteinExistence type="predicted"/>
<sequence length="132" mass="14406">MIDIRSEKDKEKTGIPRFPSGAKNRIFAIPLEELPSKLRGLVRNSKKVEAEIVAVKISYLKKISKSSNIVIMDSYSDSAKIVARVLTSLGFKDCWTVAGEIVSPSRVIPAALRRFGTTGSRSGQKLLPGSSD</sequence>
<name>A0A438C2I4_VITVI</name>
<dbReference type="PROSITE" id="PS50206">
    <property type="entry name" value="RHODANESE_3"/>
    <property type="match status" value="1"/>
</dbReference>
<evidence type="ECO:0000313" key="3">
    <source>
        <dbReference type="Proteomes" id="UP000288805"/>
    </source>
</evidence>
<dbReference type="PANTHER" id="PTHR34209:SF1">
    <property type="entry name" value="CALCIUM SENSING RECEPTOR, CHLOROPLASTIC"/>
    <property type="match status" value="1"/>
</dbReference>
<evidence type="ECO:0000313" key="2">
    <source>
        <dbReference type="EMBL" id="RVW17126.1"/>
    </source>
</evidence>
<reference evidence="2 3" key="1">
    <citation type="journal article" date="2018" name="PLoS Genet.">
        <title>Population sequencing reveals clonal diversity and ancestral inbreeding in the grapevine cultivar Chardonnay.</title>
        <authorList>
            <person name="Roach M.J."/>
            <person name="Johnson D.L."/>
            <person name="Bohlmann J."/>
            <person name="van Vuuren H.J."/>
            <person name="Jones S.J."/>
            <person name="Pretorius I.S."/>
            <person name="Schmidt S.A."/>
            <person name="Borneman A.R."/>
        </authorList>
    </citation>
    <scope>NUCLEOTIDE SEQUENCE [LARGE SCALE GENOMIC DNA]</scope>
    <source>
        <strain evidence="3">cv. Chardonnay</strain>
        <tissue evidence="2">Leaf</tissue>
    </source>
</reference>
<feature type="domain" description="Rhodanese" evidence="1">
    <location>
        <begin position="29"/>
        <end position="113"/>
    </location>
</feature>
<dbReference type="PANTHER" id="PTHR34209">
    <property type="entry name" value="RHODANESE/CELL CYCLE CONTROL PHOSPHATASE SUPERFAMILY PROTEIN"/>
    <property type="match status" value="1"/>
</dbReference>
<dbReference type="InterPro" id="IPR044690">
    <property type="entry name" value="CAS_plant"/>
</dbReference>
<protein>
    <submittedName>
        <fullName evidence="2">Calcium sensing receptor, chloroplastic</fullName>
    </submittedName>
</protein>
<dbReference type="GO" id="GO:0090333">
    <property type="term" value="P:regulation of stomatal closure"/>
    <property type="evidence" value="ECO:0007669"/>
    <property type="project" value="InterPro"/>
</dbReference>